<feature type="non-terminal residue" evidence="19">
    <location>
        <position position="1"/>
    </location>
</feature>
<comment type="cofactor">
    <cofactor evidence="1">
        <name>Fe cation</name>
        <dbReference type="ChEBI" id="CHEBI:24875"/>
    </cofactor>
</comment>
<dbReference type="EC" id="1.14.16.5" evidence="11"/>
<feature type="signal peptide" evidence="15">
    <location>
        <begin position="1"/>
        <end position="20"/>
    </location>
</feature>
<dbReference type="InterPro" id="IPR056853">
    <property type="entry name" value="AGMP_C"/>
</dbReference>
<evidence type="ECO:0000256" key="4">
    <source>
        <dbReference type="ARBA" id="ARBA00022824"/>
    </source>
</evidence>
<keyword evidence="15" id="KW-0732">Signal</keyword>
<evidence type="ECO:0000313" key="19">
    <source>
        <dbReference type="RefSeq" id="XP_006813275.1"/>
    </source>
</evidence>
<evidence type="ECO:0000256" key="1">
    <source>
        <dbReference type="ARBA" id="ARBA00001962"/>
    </source>
</evidence>
<keyword evidence="3 14" id="KW-0812">Transmembrane</keyword>
<dbReference type="Proteomes" id="UP000694865">
    <property type="component" value="Unplaced"/>
</dbReference>
<dbReference type="PANTHER" id="PTHR21624">
    <property type="entry name" value="STEROL DESATURASE-RELATED PROTEIN"/>
    <property type="match status" value="1"/>
</dbReference>
<gene>
    <name evidence="19" type="primary">LOC102805565</name>
</gene>
<evidence type="ECO:0000256" key="6">
    <source>
        <dbReference type="ARBA" id="ARBA00023002"/>
    </source>
</evidence>
<evidence type="ECO:0000256" key="11">
    <source>
        <dbReference type="ARBA" id="ARBA00039026"/>
    </source>
</evidence>
<evidence type="ECO:0000256" key="3">
    <source>
        <dbReference type="ARBA" id="ARBA00022692"/>
    </source>
</evidence>
<evidence type="ECO:0000256" key="2">
    <source>
        <dbReference type="ARBA" id="ARBA00004477"/>
    </source>
</evidence>
<sequence>VGPLCLLAILLEMTVGYMQGQDKLYRINDTLSSLGAAFLMTITNYLLKFLTLTTEFGIYQWVYEHLAILHLPVNLLWTWLFAFVCIDLGYYWCHRLFHEVNILWATHQVHHSSEDMNFSVSLRQGVLHIQLAWIFYIPFALFIPPTVALVTIQFTNLYQCWIHTEVIRTLGPLEFIICTPSHHRVHHGTFAEEKEQPVYGITTLVNSWNPIYIQFVHFRLMYTKFCNLSGWYDKLSVIWKGPGWYPGKRRCGIWEDYREISYPVYKYNMRHSLLADIYAVVHYMLIYLAVETIYSENGLSHREVMCVLCYIVLSVISIGAIFEKSSYAPSLECFRCILYLSCDALKSTSVPVLGIGQMLTNPWIIRVIFTISSIIWGLQGIKELCRRKTKN</sequence>
<comment type="subcellular location">
    <subcellularLocation>
        <location evidence="2">Endoplasmic reticulum membrane</location>
        <topology evidence="2">Multi-pass membrane protein</topology>
    </subcellularLocation>
</comment>
<keyword evidence="4" id="KW-0256">Endoplasmic reticulum</keyword>
<evidence type="ECO:0000256" key="7">
    <source>
        <dbReference type="ARBA" id="ARBA00023004"/>
    </source>
</evidence>
<dbReference type="InterPro" id="IPR051689">
    <property type="entry name" value="Sterol_desaturase/TMEM195"/>
</dbReference>
<comment type="similarity">
    <text evidence="10">Belongs to the sterol desaturase family. TMEM195 subfamily.</text>
</comment>
<feature type="transmembrane region" description="Helical" evidence="14">
    <location>
        <begin position="273"/>
        <end position="290"/>
    </location>
</feature>
<feature type="transmembrane region" description="Helical" evidence="14">
    <location>
        <begin position="363"/>
        <end position="381"/>
    </location>
</feature>
<proteinExistence type="inferred from homology"/>
<feature type="transmembrane region" description="Helical" evidence="14">
    <location>
        <begin position="30"/>
        <end position="47"/>
    </location>
</feature>
<keyword evidence="9 14" id="KW-0472">Membrane</keyword>
<evidence type="ECO:0000256" key="10">
    <source>
        <dbReference type="ARBA" id="ARBA00038190"/>
    </source>
</evidence>
<feature type="transmembrane region" description="Helical" evidence="14">
    <location>
        <begin position="131"/>
        <end position="152"/>
    </location>
</feature>
<feature type="transmembrane region" description="Helical" evidence="14">
    <location>
        <begin position="302"/>
        <end position="322"/>
    </location>
</feature>
<keyword evidence="7" id="KW-0408">Iron</keyword>
<feature type="transmembrane region" description="Helical" evidence="14">
    <location>
        <begin position="68"/>
        <end position="92"/>
    </location>
</feature>
<evidence type="ECO:0000256" key="8">
    <source>
        <dbReference type="ARBA" id="ARBA00023098"/>
    </source>
</evidence>
<keyword evidence="6" id="KW-0560">Oxidoreductase</keyword>
<evidence type="ECO:0000256" key="5">
    <source>
        <dbReference type="ARBA" id="ARBA00022989"/>
    </source>
</evidence>
<name>A0ABM0LZT4_SACKO</name>
<dbReference type="PANTHER" id="PTHR21624:SF1">
    <property type="entry name" value="ALKYLGLYCEROL MONOOXYGENASE"/>
    <property type="match status" value="1"/>
</dbReference>
<keyword evidence="8" id="KW-0443">Lipid metabolism</keyword>
<dbReference type="Pfam" id="PF24858">
    <property type="entry name" value="AGMP_C"/>
    <property type="match status" value="1"/>
</dbReference>
<evidence type="ECO:0000256" key="13">
    <source>
        <dbReference type="ARBA" id="ARBA00047556"/>
    </source>
</evidence>
<evidence type="ECO:0000256" key="12">
    <source>
        <dbReference type="ARBA" id="ARBA00040992"/>
    </source>
</evidence>
<evidence type="ECO:0000313" key="18">
    <source>
        <dbReference type="Proteomes" id="UP000694865"/>
    </source>
</evidence>
<evidence type="ECO:0000259" key="17">
    <source>
        <dbReference type="Pfam" id="PF24858"/>
    </source>
</evidence>
<feature type="domain" description="Fatty acid hydroxylase" evidence="16">
    <location>
        <begin position="79"/>
        <end position="202"/>
    </location>
</feature>
<evidence type="ECO:0000259" key="16">
    <source>
        <dbReference type="Pfam" id="PF04116"/>
    </source>
</evidence>
<accession>A0ABM0LZT4</accession>
<evidence type="ECO:0000256" key="15">
    <source>
        <dbReference type="SAM" id="SignalP"/>
    </source>
</evidence>
<feature type="chain" id="PRO_5045113678" description="Alkylglycerol monooxygenase" evidence="15">
    <location>
        <begin position="21"/>
        <end position="391"/>
    </location>
</feature>
<comment type="catalytic activity">
    <reaction evidence="13">
        <text>1-O-(1,2-saturated-alkyl)-sn-glycerol + (6R)-L-erythro-5,6,7,8-tetrahydrobiopterin + O2 = a 1-(1-hydroxyalkyl)-sn-glycerol + (6R)-L-erythro-6,7-dihydrobiopterin + H2O</text>
        <dbReference type="Rhea" id="RHEA:36255"/>
        <dbReference type="ChEBI" id="CHEBI:15377"/>
        <dbReference type="ChEBI" id="CHEBI:15379"/>
        <dbReference type="ChEBI" id="CHEBI:43120"/>
        <dbReference type="ChEBI" id="CHEBI:59560"/>
        <dbReference type="ChEBI" id="CHEBI:73418"/>
        <dbReference type="ChEBI" id="CHEBI:83957"/>
        <dbReference type="EC" id="1.14.16.5"/>
    </reaction>
</comment>
<reference evidence="19" key="1">
    <citation type="submission" date="2025-08" db="UniProtKB">
        <authorList>
            <consortium name="RefSeq"/>
        </authorList>
    </citation>
    <scope>IDENTIFICATION</scope>
    <source>
        <tissue evidence="19">Testes</tissue>
    </source>
</reference>
<feature type="domain" description="Alkylglycerol monooxygenase C-terminal" evidence="17">
    <location>
        <begin position="276"/>
        <end position="343"/>
    </location>
</feature>
<dbReference type="GeneID" id="102805565"/>
<dbReference type="Pfam" id="PF04116">
    <property type="entry name" value="FA_hydroxylase"/>
    <property type="match status" value="1"/>
</dbReference>
<dbReference type="RefSeq" id="XP_006813275.1">
    <property type="nucleotide sequence ID" value="XM_006813212.1"/>
</dbReference>
<evidence type="ECO:0000256" key="14">
    <source>
        <dbReference type="SAM" id="Phobius"/>
    </source>
</evidence>
<keyword evidence="18" id="KW-1185">Reference proteome</keyword>
<protein>
    <recommendedName>
        <fullName evidence="12">Alkylglycerol monooxygenase</fullName>
        <ecNumber evidence="11">1.14.16.5</ecNumber>
    </recommendedName>
</protein>
<evidence type="ECO:0000256" key="9">
    <source>
        <dbReference type="ARBA" id="ARBA00023136"/>
    </source>
</evidence>
<organism evidence="18 19">
    <name type="scientific">Saccoglossus kowalevskii</name>
    <name type="common">Acorn worm</name>
    <dbReference type="NCBI Taxonomy" id="10224"/>
    <lineage>
        <taxon>Eukaryota</taxon>
        <taxon>Metazoa</taxon>
        <taxon>Hemichordata</taxon>
        <taxon>Enteropneusta</taxon>
        <taxon>Harrimaniidae</taxon>
        <taxon>Saccoglossus</taxon>
    </lineage>
</organism>
<dbReference type="InterPro" id="IPR006694">
    <property type="entry name" value="Fatty_acid_hydroxylase"/>
</dbReference>
<keyword evidence="5 14" id="KW-1133">Transmembrane helix</keyword>